<evidence type="ECO:0000256" key="1">
    <source>
        <dbReference type="SAM" id="MobiDB-lite"/>
    </source>
</evidence>
<keyword evidence="3" id="KW-1185">Reference proteome</keyword>
<dbReference type="PANTHER" id="PTHR32108">
    <property type="entry name" value="DNA-DIRECTED RNA POLYMERASE SUBUNIT ALPHA"/>
    <property type="match status" value="1"/>
</dbReference>
<evidence type="ECO:0000313" key="3">
    <source>
        <dbReference type="Proteomes" id="UP001472677"/>
    </source>
</evidence>
<proteinExistence type="predicted"/>
<gene>
    <name evidence="2" type="ORF">V6N12_020224</name>
</gene>
<dbReference type="Proteomes" id="UP001472677">
    <property type="component" value="Unassembled WGS sequence"/>
</dbReference>
<organism evidence="2 3">
    <name type="scientific">Hibiscus sabdariffa</name>
    <name type="common">roselle</name>
    <dbReference type="NCBI Taxonomy" id="183260"/>
    <lineage>
        <taxon>Eukaryota</taxon>
        <taxon>Viridiplantae</taxon>
        <taxon>Streptophyta</taxon>
        <taxon>Embryophyta</taxon>
        <taxon>Tracheophyta</taxon>
        <taxon>Spermatophyta</taxon>
        <taxon>Magnoliopsida</taxon>
        <taxon>eudicotyledons</taxon>
        <taxon>Gunneridae</taxon>
        <taxon>Pentapetalae</taxon>
        <taxon>rosids</taxon>
        <taxon>malvids</taxon>
        <taxon>Malvales</taxon>
        <taxon>Malvaceae</taxon>
        <taxon>Malvoideae</taxon>
        <taxon>Hibiscus</taxon>
    </lineage>
</organism>
<name>A0ABR2BMP6_9ROSI</name>
<feature type="compositionally biased region" description="Pro residues" evidence="1">
    <location>
        <begin position="169"/>
        <end position="182"/>
    </location>
</feature>
<dbReference type="EMBL" id="JBBPBM010000101">
    <property type="protein sequence ID" value="KAK8508443.1"/>
    <property type="molecule type" value="Genomic_DNA"/>
</dbReference>
<reference evidence="2 3" key="1">
    <citation type="journal article" date="2024" name="G3 (Bethesda)">
        <title>Genome assembly of Hibiscus sabdariffa L. provides insights into metabolisms of medicinal natural products.</title>
        <authorList>
            <person name="Kim T."/>
        </authorList>
    </citation>
    <scope>NUCLEOTIDE SEQUENCE [LARGE SCALE GENOMIC DNA]</scope>
    <source>
        <strain evidence="2">TK-2024</strain>
        <tissue evidence="2">Old leaves</tissue>
    </source>
</reference>
<accession>A0ABR2BMP6</accession>
<sequence length="256" mass="29407">MSDLVVRMDKIEECYEQLVRTQKEVITHVKKFQEEMRGQMDELMSMMAAMTKDKSSMGNPLDECDNKTPDKNWGCGFMEDEIVPKEEQAFVNQYEVACTTSECPIELELDKIHDSLMKILSHPTKEKLDEVASQNEKDLEDTRMMELSITPTDGLPSQPTKIQPLGVSEPPPLSIPNTPNPPKKIKKTKDLQFSPIPFTYQEMFAQLLEAHLVTPYFVKLQLPPYPRWFKEGEHCEFHAGIQGHSIEGCISFKRRV</sequence>
<comment type="caution">
    <text evidence="2">The sequence shown here is derived from an EMBL/GenBank/DDBJ whole genome shotgun (WGS) entry which is preliminary data.</text>
</comment>
<protein>
    <submittedName>
        <fullName evidence="2">Uncharacterized protein</fullName>
    </submittedName>
</protein>
<feature type="region of interest" description="Disordered" evidence="1">
    <location>
        <begin position="167"/>
        <end position="187"/>
    </location>
</feature>
<evidence type="ECO:0000313" key="2">
    <source>
        <dbReference type="EMBL" id="KAK8508443.1"/>
    </source>
</evidence>
<dbReference type="PANTHER" id="PTHR32108:SF0">
    <property type="entry name" value="DNA-DIRECTED RNA POLYMERASE SUBUNIT ALPHA"/>
    <property type="match status" value="1"/>
</dbReference>